<evidence type="ECO:0000256" key="1">
    <source>
        <dbReference type="SAM" id="Coils"/>
    </source>
</evidence>
<name>A0A432XD28_9GAMM</name>
<keyword evidence="2" id="KW-0812">Transmembrane</keyword>
<gene>
    <name evidence="3" type="ORF">CWE21_10510</name>
</gene>
<accession>A0A432XD28</accession>
<evidence type="ECO:0000313" key="3">
    <source>
        <dbReference type="EMBL" id="RUO46580.1"/>
    </source>
</evidence>
<evidence type="ECO:0000256" key="2">
    <source>
        <dbReference type="SAM" id="Phobius"/>
    </source>
</evidence>
<keyword evidence="1" id="KW-0175">Coiled coil</keyword>
<comment type="caution">
    <text evidence="3">The sequence shown here is derived from an EMBL/GenBank/DDBJ whole genome shotgun (WGS) entry which is preliminary data.</text>
</comment>
<dbReference type="RefSeq" id="WP_126834401.1">
    <property type="nucleotide sequence ID" value="NZ_PIPT01000008.1"/>
</dbReference>
<keyword evidence="2" id="KW-0472">Membrane</keyword>
<evidence type="ECO:0000313" key="4">
    <source>
        <dbReference type="Proteomes" id="UP000286678"/>
    </source>
</evidence>
<dbReference type="EMBL" id="PIPT01000008">
    <property type="protein sequence ID" value="RUO46580.1"/>
    <property type="molecule type" value="Genomic_DNA"/>
</dbReference>
<sequence length="341" mass="39463">MNALMESYFQVPIQLGFDIATSLTIIGSLTYFVISMRKRIREERQQRFDKQVRGVAAEQLRTSISKLSDLFIHKLIAALAEYDSALRVNQNVSHLDREIEALKDPERFERVLELLSEMRAANGEFYEILSAERYNIIPVIDSIEDDSQLVREFLEQLFKIAAVHGEQGREIQLLIRELKDLSAQIEKLCAENNIASAEALIQNDEVRGQLMPLAASVVYDEKYYHWTKSFIDDEEHEAFLHSISNTTSLAEMEESDRSRFINICVSLIGQLQRNPHRLFAQVLILGRDRQQDANKCCKEVMVTLSAILKYLLMRDSDDTKLHQLVATYKSAEYFDLEHQRR</sequence>
<dbReference type="AlphaFoldDB" id="A0A432XD28"/>
<proteinExistence type="predicted"/>
<reference evidence="4" key="1">
    <citation type="journal article" date="2018" name="Front. Microbiol.">
        <title>Genome-Based Analysis Reveals the Taxonomy and Diversity of the Family Idiomarinaceae.</title>
        <authorList>
            <person name="Liu Y."/>
            <person name="Lai Q."/>
            <person name="Shao Z."/>
        </authorList>
    </citation>
    <scope>NUCLEOTIDE SEQUENCE [LARGE SCALE GENOMIC DNA]</scope>
    <source>
        <strain evidence="4">SW15</strain>
    </source>
</reference>
<keyword evidence="4" id="KW-1185">Reference proteome</keyword>
<dbReference type="OrthoDB" id="8685187at2"/>
<dbReference type="Proteomes" id="UP000286678">
    <property type="component" value="Unassembled WGS sequence"/>
</dbReference>
<feature type="coiled-coil region" evidence="1">
    <location>
        <begin position="171"/>
        <end position="198"/>
    </location>
</feature>
<organism evidence="3 4">
    <name type="scientific">Pseudidiomarina aquimaris</name>
    <dbReference type="NCBI Taxonomy" id="641841"/>
    <lineage>
        <taxon>Bacteria</taxon>
        <taxon>Pseudomonadati</taxon>
        <taxon>Pseudomonadota</taxon>
        <taxon>Gammaproteobacteria</taxon>
        <taxon>Alteromonadales</taxon>
        <taxon>Idiomarinaceae</taxon>
        <taxon>Pseudidiomarina</taxon>
    </lineage>
</organism>
<feature type="transmembrane region" description="Helical" evidence="2">
    <location>
        <begin position="12"/>
        <end position="34"/>
    </location>
</feature>
<keyword evidence="2" id="KW-1133">Transmembrane helix</keyword>
<protein>
    <submittedName>
        <fullName evidence="3">Uncharacterized protein</fullName>
    </submittedName>
</protein>